<dbReference type="EMBL" id="JACJHX010000008">
    <property type="protein sequence ID" value="MBA9027508.1"/>
    <property type="molecule type" value="Genomic_DNA"/>
</dbReference>
<dbReference type="Proteomes" id="UP000626697">
    <property type="component" value="Unassembled WGS sequence"/>
</dbReference>
<proteinExistence type="predicted"/>
<protein>
    <recommendedName>
        <fullName evidence="3">Phage portal protein</fullName>
    </recommendedName>
</protein>
<comment type="caution">
    <text evidence="1">The sequence shown here is derived from an EMBL/GenBank/DDBJ whole genome shotgun (WGS) entry which is preliminary data.</text>
</comment>
<reference evidence="1 2" key="1">
    <citation type="submission" date="2020-08" db="EMBL/GenBank/DDBJ databases">
        <title>Genomic Encyclopedia of Type Strains, Phase IV (KMG-IV): sequencing the most valuable type-strain genomes for metagenomic binning, comparative biology and taxonomic classification.</title>
        <authorList>
            <person name="Goeker M."/>
        </authorList>
    </citation>
    <scope>NUCLEOTIDE SEQUENCE [LARGE SCALE GENOMIC DNA]</scope>
    <source>
        <strain evidence="1 2">DSM 105481</strain>
    </source>
</reference>
<evidence type="ECO:0000313" key="2">
    <source>
        <dbReference type="Proteomes" id="UP000626697"/>
    </source>
</evidence>
<evidence type="ECO:0000313" key="1">
    <source>
        <dbReference type="EMBL" id="MBA9027508.1"/>
    </source>
</evidence>
<evidence type="ECO:0008006" key="3">
    <source>
        <dbReference type="Google" id="ProtNLM"/>
    </source>
</evidence>
<organism evidence="1 2">
    <name type="scientific">Peribacillus huizhouensis</name>
    <dbReference type="NCBI Taxonomy" id="1501239"/>
    <lineage>
        <taxon>Bacteria</taxon>
        <taxon>Bacillati</taxon>
        <taxon>Bacillota</taxon>
        <taxon>Bacilli</taxon>
        <taxon>Bacillales</taxon>
        <taxon>Bacillaceae</taxon>
        <taxon>Peribacillus</taxon>
    </lineage>
</organism>
<name>A0ABR6CS73_9BACI</name>
<keyword evidence="2" id="KW-1185">Reference proteome</keyword>
<dbReference type="Pfam" id="PF10076">
    <property type="entry name" value="Phage_Mu_Gp48"/>
    <property type="match status" value="1"/>
</dbReference>
<sequence>MREMSDYLPKYYEDIREVNAIIKAESEAFEQFNEDAADVLAQFYIDTATWGLAFWEWLCGIPVNESKPINQRRELLRSKLRGIGTVTVGMIKNVAESYANGEVEIIEDSPNYTITVKFVGKLGVPANLADIQQALRDIIPAHLIVGFEFTYVTYNQLREKYVNYDALKASGLTYAELLIT</sequence>
<gene>
    <name evidence="1" type="ORF">HNP81_002798</name>
</gene>
<dbReference type="InterPro" id="IPR018755">
    <property type="entry name" value="Phage_Mu_Gp48"/>
</dbReference>
<accession>A0ABR6CS73</accession>